<dbReference type="PANTHER" id="PTHR34584:SF1">
    <property type="entry name" value="NA(+)_H(+) ANTIPORTER SUBUNIT E1"/>
    <property type="match status" value="1"/>
</dbReference>
<keyword evidence="3" id="KW-1003">Cell membrane</keyword>
<dbReference type="PANTHER" id="PTHR34584">
    <property type="entry name" value="NA(+)/H(+) ANTIPORTER SUBUNIT E1"/>
    <property type="match status" value="1"/>
</dbReference>
<proteinExistence type="inferred from homology"/>
<comment type="subcellular location">
    <subcellularLocation>
        <location evidence="1">Cell membrane</location>
        <topology evidence="1">Multi-pass membrane protein</topology>
    </subcellularLocation>
</comment>
<name>A0ABS9Z7G4_9HYPH</name>
<feature type="transmembrane region" description="Helical" evidence="7">
    <location>
        <begin position="12"/>
        <end position="30"/>
    </location>
</feature>
<keyword evidence="6 7" id="KW-0472">Membrane</keyword>
<dbReference type="Pfam" id="PF01899">
    <property type="entry name" value="MNHE"/>
    <property type="match status" value="1"/>
</dbReference>
<keyword evidence="9" id="KW-1185">Reference proteome</keyword>
<evidence type="ECO:0000256" key="2">
    <source>
        <dbReference type="ARBA" id="ARBA00006228"/>
    </source>
</evidence>
<accession>A0ABS9Z7G4</accession>
<evidence type="ECO:0000256" key="5">
    <source>
        <dbReference type="ARBA" id="ARBA00022989"/>
    </source>
</evidence>
<gene>
    <name evidence="8" type="ORF">K2U94_11460</name>
</gene>
<evidence type="ECO:0000256" key="1">
    <source>
        <dbReference type="ARBA" id="ARBA00004651"/>
    </source>
</evidence>
<sequence>MFADAPHRKRDFWVRSAFFFGLWLVVAGWSPKDLPVGLFAAGGAGYVSLLLLPPGGAHPQIFPLFALLGRFLRGSVVAGFDVARRALSPQLDIDPGFVVYPLTIAPGVARNAFSLNQSLQPGTLPTGEEGGRLFVHGLDIAQPIAANLAADEAAFKKATGHE</sequence>
<evidence type="ECO:0000256" key="4">
    <source>
        <dbReference type="ARBA" id="ARBA00022692"/>
    </source>
</evidence>
<comment type="similarity">
    <text evidence="2">Belongs to the CPA3 antiporters (TC 2.A.63) subunit E family.</text>
</comment>
<dbReference type="InterPro" id="IPR002758">
    <property type="entry name" value="Cation_antiport_E"/>
</dbReference>
<dbReference type="Proteomes" id="UP001139104">
    <property type="component" value="Unassembled WGS sequence"/>
</dbReference>
<evidence type="ECO:0000313" key="8">
    <source>
        <dbReference type="EMBL" id="MCI4683376.1"/>
    </source>
</evidence>
<comment type="caution">
    <text evidence="8">The sequence shown here is derived from an EMBL/GenBank/DDBJ whole genome shotgun (WGS) entry which is preliminary data.</text>
</comment>
<keyword evidence="4 7" id="KW-0812">Transmembrane</keyword>
<protein>
    <submittedName>
        <fullName evidence="8">Na+/H+ antiporter subunit E</fullName>
    </submittedName>
</protein>
<keyword evidence="5 7" id="KW-1133">Transmembrane helix</keyword>
<evidence type="ECO:0000313" key="9">
    <source>
        <dbReference type="Proteomes" id="UP001139104"/>
    </source>
</evidence>
<reference evidence="8" key="1">
    <citation type="journal article" date="2022" name="ISME J.">
        <title>Identification of active gaseous-alkane degraders at natural gas seeps.</title>
        <authorList>
            <person name="Farhan Ul Haque M."/>
            <person name="Hernandez M."/>
            <person name="Crombie A.T."/>
            <person name="Murrell J.C."/>
        </authorList>
    </citation>
    <scope>NUCLEOTIDE SEQUENCE</scope>
    <source>
        <strain evidence="8">PC2</strain>
    </source>
</reference>
<dbReference type="EMBL" id="JAIVFP010000001">
    <property type="protein sequence ID" value="MCI4683376.1"/>
    <property type="molecule type" value="Genomic_DNA"/>
</dbReference>
<evidence type="ECO:0000256" key="3">
    <source>
        <dbReference type="ARBA" id="ARBA00022475"/>
    </source>
</evidence>
<evidence type="ECO:0000256" key="7">
    <source>
        <dbReference type="SAM" id="Phobius"/>
    </source>
</evidence>
<evidence type="ECO:0000256" key="6">
    <source>
        <dbReference type="ARBA" id="ARBA00023136"/>
    </source>
</evidence>
<dbReference type="RefSeq" id="WP_243067333.1">
    <property type="nucleotide sequence ID" value="NZ_JAIVFK010000038.1"/>
</dbReference>
<organism evidence="8 9">
    <name type="scientific">Candidatus Rhodoblastus alkanivorans</name>
    <dbReference type="NCBI Taxonomy" id="2954117"/>
    <lineage>
        <taxon>Bacteria</taxon>
        <taxon>Pseudomonadati</taxon>
        <taxon>Pseudomonadota</taxon>
        <taxon>Alphaproteobacteria</taxon>
        <taxon>Hyphomicrobiales</taxon>
        <taxon>Rhodoblastaceae</taxon>
        <taxon>Rhodoblastus</taxon>
    </lineage>
</organism>